<gene>
    <name evidence="2" type="ORF">JAAARDRAFT_34489</name>
</gene>
<dbReference type="InParanoid" id="A0A067Q7S5"/>
<keyword evidence="3" id="KW-1185">Reference proteome</keyword>
<dbReference type="EMBL" id="KL197717">
    <property type="protein sequence ID" value="KDQ58656.1"/>
    <property type="molecule type" value="Genomic_DNA"/>
</dbReference>
<sequence>MVDWQSPAEIARDAAVFAKFMHVLLGLYIWEFCMSLPFDYDYIRGKRKFHWPLVFYFANRYVLLFALVGIAVSLNVSGPINCQALYTFNQVFGNATVGLASINLSIRTMIIWGLKWYIVGPLVAVIIGHWTILLHGVLLKAAFFPGQGCVITQTSSTLLATAFIYAMAFDLIVLLLTGIRLAFPLGRRSVSGGSKLFNLIFTDGLIFFIVAFLSNLIATIFMLVDLNPVMSVIANVPAAIGSTIVATRAVRRLNNFSAQQNAEIIASTRGSTRRFRIGRTAQQITTMVFKQRRSDSIHLPLESLSATERDDDSDFLDFPRESFVKSSPYDLKK</sequence>
<feature type="transmembrane region" description="Helical" evidence="1">
    <location>
        <begin position="158"/>
        <end position="183"/>
    </location>
</feature>
<evidence type="ECO:0000313" key="3">
    <source>
        <dbReference type="Proteomes" id="UP000027265"/>
    </source>
</evidence>
<dbReference type="OrthoDB" id="3197626at2759"/>
<keyword evidence="1" id="KW-0812">Transmembrane</keyword>
<keyword evidence="1" id="KW-0472">Membrane</keyword>
<accession>A0A067Q7S5</accession>
<keyword evidence="1" id="KW-1133">Transmembrane helix</keyword>
<protein>
    <submittedName>
        <fullName evidence="2">Uncharacterized protein</fullName>
    </submittedName>
</protein>
<feature type="transmembrane region" description="Helical" evidence="1">
    <location>
        <begin position="116"/>
        <end position="138"/>
    </location>
</feature>
<reference evidence="3" key="1">
    <citation type="journal article" date="2014" name="Proc. Natl. Acad. Sci. U.S.A.">
        <title>Extensive sampling of basidiomycete genomes demonstrates inadequacy of the white-rot/brown-rot paradigm for wood decay fungi.</title>
        <authorList>
            <person name="Riley R."/>
            <person name="Salamov A.A."/>
            <person name="Brown D.W."/>
            <person name="Nagy L.G."/>
            <person name="Floudas D."/>
            <person name="Held B.W."/>
            <person name="Levasseur A."/>
            <person name="Lombard V."/>
            <person name="Morin E."/>
            <person name="Otillar R."/>
            <person name="Lindquist E.A."/>
            <person name="Sun H."/>
            <person name="LaButti K.M."/>
            <person name="Schmutz J."/>
            <person name="Jabbour D."/>
            <person name="Luo H."/>
            <person name="Baker S.E."/>
            <person name="Pisabarro A.G."/>
            <person name="Walton J.D."/>
            <person name="Blanchette R.A."/>
            <person name="Henrissat B."/>
            <person name="Martin F."/>
            <person name="Cullen D."/>
            <person name="Hibbett D.S."/>
            <person name="Grigoriev I.V."/>
        </authorList>
    </citation>
    <scope>NUCLEOTIDE SEQUENCE [LARGE SCALE GENOMIC DNA]</scope>
    <source>
        <strain evidence="3">MUCL 33604</strain>
    </source>
</reference>
<dbReference type="Proteomes" id="UP000027265">
    <property type="component" value="Unassembled WGS sequence"/>
</dbReference>
<evidence type="ECO:0000313" key="2">
    <source>
        <dbReference type="EMBL" id="KDQ58656.1"/>
    </source>
</evidence>
<organism evidence="2 3">
    <name type="scientific">Jaapia argillacea MUCL 33604</name>
    <dbReference type="NCBI Taxonomy" id="933084"/>
    <lineage>
        <taxon>Eukaryota</taxon>
        <taxon>Fungi</taxon>
        <taxon>Dikarya</taxon>
        <taxon>Basidiomycota</taxon>
        <taxon>Agaricomycotina</taxon>
        <taxon>Agaricomycetes</taxon>
        <taxon>Agaricomycetidae</taxon>
        <taxon>Jaapiales</taxon>
        <taxon>Jaapiaceae</taxon>
        <taxon>Jaapia</taxon>
    </lineage>
</organism>
<evidence type="ECO:0000256" key="1">
    <source>
        <dbReference type="SAM" id="Phobius"/>
    </source>
</evidence>
<feature type="transmembrane region" description="Helical" evidence="1">
    <location>
        <begin position="204"/>
        <end position="224"/>
    </location>
</feature>
<proteinExistence type="predicted"/>
<dbReference type="HOGENOM" id="CLU_059054_1_1_1"/>
<feature type="transmembrane region" description="Helical" evidence="1">
    <location>
        <begin position="61"/>
        <end position="78"/>
    </location>
</feature>
<name>A0A067Q7S5_9AGAM</name>
<feature type="transmembrane region" description="Helical" evidence="1">
    <location>
        <begin position="20"/>
        <end position="40"/>
    </location>
</feature>
<feature type="transmembrane region" description="Helical" evidence="1">
    <location>
        <begin position="84"/>
        <end position="104"/>
    </location>
</feature>
<dbReference type="AlphaFoldDB" id="A0A067Q7S5"/>
<feature type="transmembrane region" description="Helical" evidence="1">
    <location>
        <begin position="230"/>
        <end position="250"/>
    </location>
</feature>